<evidence type="ECO:0000313" key="1">
    <source>
        <dbReference type="EMBL" id="JAH06455.1"/>
    </source>
</evidence>
<reference evidence="1" key="2">
    <citation type="journal article" date="2015" name="Fish Shellfish Immunol.">
        <title>Early steps in the European eel (Anguilla anguilla)-Vibrio vulnificus interaction in the gills: Role of the RtxA13 toxin.</title>
        <authorList>
            <person name="Callol A."/>
            <person name="Pajuelo D."/>
            <person name="Ebbesson L."/>
            <person name="Teles M."/>
            <person name="MacKenzie S."/>
            <person name="Amaro C."/>
        </authorList>
    </citation>
    <scope>NUCLEOTIDE SEQUENCE</scope>
</reference>
<proteinExistence type="predicted"/>
<dbReference type="EMBL" id="GBXM01102122">
    <property type="protein sequence ID" value="JAH06455.1"/>
    <property type="molecule type" value="Transcribed_RNA"/>
</dbReference>
<accession>A0A0E9PQV4</accession>
<reference evidence="1" key="1">
    <citation type="submission" date="2014-11" db="EMBL/GenBank/DDBJ databases">
        <authorList>
            <person name="Amaro Gonzalez C."/>
        </authorList>
    </citation>
    <scope>NUCLEOTIDE SEQUENCE</scope>
</reference>
<dbReference type="AlphaFoldDB" id="A0A0E9PQV4"/>
<protein>
    <submittedName>
        <fullName evidence="1">Uncharacterized protein</fullName>
    </submittedName>
</protein>
<organism evidence="1">
    <name type="scientific">Anguilla anguilla</name>
    <name type="common">European freshwater eel</name>
    <name type="synonym">Muraena anguilla</name>
    <dbReference type="NCBI Taxonomy" id="7936"/>
    <lineage>
        <taxon>Eukaryota</taxon>
        <taxon>Metazoa</taxon>
        <taxon>Chordata</taxon>
        <taxon>Craniata</taxon>
        <taxon>Vertebrata</taxon>
        <taxon>Euteleostomi</taxon>
        <taxon>Actinopterygii</taxon>
        <taxon>Neopterygii</taxon>
        <taxon>Teleostei</taxon>
        <taxon>Anguilliformes</taxon>
        <taxon>Anguillidae</taxon>
        <taxon>Anguilla</taxon>
    </lineage>
</organism>
<sequence length="34" mass="3582">MYLLLGSKSPPGISWDGNVALMVLQAASASPFFL</sequence>
<name>A0A0E9PQV4_ANGAN</name>